<name>A0ABP0K3H1_9DINO</name>
<dbReference type="CDD" id="cd01994">
    <property type="entry name" value="AANH_PF0828-like"/>
    <property type="match status" value="1"/>
</dbReference>
<dbReference type="InterPro" id="IPR035959">
    <property type="entry name" value="RutC-like_sf"/>
</dbReference>
<dbReference type="InterPro" id="IPR030662">
    <property type="entry name" value="DPH6/MJ0570"/>
</dbReference>
<evidence type="ECO:0000256" key="4">
    <source>
        <dbReference type="ARBA" id="ARBA00031552"/>
    </source>
</evidence>
<dbReference type="Pfam" id="PF01902">
    <property type="entry name" value="Diphthami_syn_2"/>
    <property type="match status" value="1"/>
</dbReference>
<comment type="caution">
    <text evidence="7">The sequence shown here is derived from an EMBL/GenBank/DDBJ whole genome shotgun (WGS) entry which is preliminary data.</text>
</comment>
<dbReference type="EMBL" id="CAXAMM010009691">
    <property type="protein sequence ID" value="CAK9021124.1"/>
    <property type="molecule type" value="Genomic_DNA"/>
</dbReference>
<dbReference type="Gene3D" id="3.40.50.620">
    <property type="entry name" value="HUPs"/>
    <property type="match status" value="1"/>
</dbReference>
<dbReference type="Pfam" id="PF01042">
    <property type="entry name" value="Ribonuc_L-PSP"/>
    <property type="match status" value="1"/>
</dbReference>
<evidence type="ECO:0000256" key="2">
    <source>
        <dbReference type="ARBA" id="ARBA00018426"/>
    </source>
</evidence>
<reference evidence="7 8" key="1">
    <citation type="submission" date="2024-02" db="EMBL/GenBank/DDBJ databases">
        <authorList>
            <person name="Chen Y."/>
            <person name="Shah S."/>
            <person name="Dougan E. K."/>
            <person name="Thang M."/>
            <person name="Chan C."/>
        </authorList>
    </citation>
    <scope>NUCLEOTIDE SEQUENCE [LARGE SCALE GENOMIC DNA]</scope>
</reference>
<dbReference type="PANTHER" id="PTHR12196:SF2">
    <property type="entry name" value="DIPHTHINE--AMMONIA LIGASE"/>
    <property type="match status" value="1"/>
</dbReference>
<evidence type="ECO:0000313" key="7">
    <source>
        <dbReference type="EMBL" id="CAK9021124.1"/>
    </source>
</evidence>
<evidence type="ECO:0000313" key="8">
    <source>
        <dbReference type="Proteomes" id="UP001642464"/>
    </source>
</evidence>
<dbReference type="NCBIfam" id="TIGR00290">
    <property type="entry name" value="MJ0570_dom"/>
    <property type="match status" value="1"/>
</dbReference>
<proteinExistence type="predicted"/>
<dbReference type="SUPFAM" id="SSF55298">
    <property type="entry name" value="YjgF-like"/>
    <property type="match status" value="2"/>
</dbReference>
<organism evidence="7 8">
    <name type="scientific">Durusdinium trenchii</name>
    <dbReference type="NCBI Taxonomy" id="1381693"/>
    <lineage>
        <taxon>Eukaryota</taxon>
        <taxon>Sar</taxon>
        <taxon>Alveolata</taxon>
        <taxon>Dinophyceae</taxon>
        <taxon>Suessiales</taxon>
        <taxon>Symbiodiniaceae</taxon>
        <taxon>Durusdinium</taxon>
    </lineage>
</organism>
<evidence type="ECO:0000256" key="5">
    <source>
        <dbReference type="ARBA" id="ARBA00048108"/>
    </source>
</evidence>
<dbReference type="Proteomes" id="UP001642464">
    <property type="component" value="Unassembled WGS sequence"/>
</dbReference>
<dbReference type="SUPFAM" id="SSF52402">
    <property type="entry name" value="Adenine nucleotide alpha hydrolases-like"/>
    <property type="match status" value="1"/>
</dbReference>
<comment type="catalytic activity">
    <reaction evidence="5">
        <text>diphthine-[translation elongation factor 2] + NH4(+) + ATP = diphthamide-[translation elongation factor 2] + AMP + diphosphate + H(+)</text>
        <dbReference type="Rhea" id="RHEA:19753"/>
        <dbReference type="Rhea" id="RHEA-COMP:10172"/>
        <dbReference type="Rhea" id="RHEA-COMP:10174"/>
        <dbReference type="ChEBI" id="CHEBI:15378"/>
        <dbReference type="ChEBI" id="CHEBI:16692"/>
        <dbReference type="ChEBI" id="CHEBI:28938"/>
        <dbReference type="ChEBI" id="CHEBI:30616"/>
        <dbReference type="ChEBI" id="CHEBI:33019"/>
        <dbReference type="ChEBI" id="CHEBI:82696"/>
        <dbReference type="ChEBI" id="CHEBI:456215"/>
        <dbReference type="EC" id="6.3.1.14"/>
    </reaction>
</comment>
<evidence type="ECO:0000259" key="6">
    <source>
        <dbReference type="Pfam" id="PF01902"/>
    </source>
</evidence>
<dbReference type="Gene3D" id="3.90.1490.10">
    <property type="entry name" value="putative n-type atp pyrophosphatase, domain 2"/>
    <property type="match status" value="1"/>
</dbReference>
<keyword evidence="8" id="KW-1185">Reference proteome</keyword>
<dbReference type="Gene3D" id="3.30.1330.40">
    <property type="entry name" value="RutC-like"/>
    <property type="match status" value="2"/>
</dbReference>
<dbReference type="InterPro" id="IPR002761">
    <property type="entry name" value="Diphthami_syn_dom"/>
</dbReference>
<protein>
    <recommendedName>
        <fullName evidence="2">Diphthine--ammonia ligase</fullName>
        <ecNumber evidence="1">6.3.1.14</ecNumber>
    </recommendedName>
    <alternativeName>
        <fullName evidence="3">Diphthamide synthase</fullName>
    </alternativeName>
    <alternativeName>
        <fullName evidence="4">Diphthamide synthetase</fullName>
    </alternativeName>
</protein>
<dbReference type="InterPro" id="IPR006175">
    <property type="entry name" value="YjgF/YER057c/UK114"/>
</dbReference>
<accession>A0ABP0K3H1</accession>
<keyword evidence="7" id="KW-0436">Ligase</keyword>
<dbReference type="PANTHER" id="PTHR12196">
    <property type="entry name" value="DOMAIN OF UNKNOWN FUNCTION 71 DUF71 -CONTAINING PROTEIN"/>
    <property type="match status" value="1"/>
</dbReference>
<feature type="domain" description="Diphthamide synthase" evidence="6">
    <location>
        <begin position="1"/>
        <end position="221"/>
    </location>
</feature>
<evidence type="ECO:0000256" key="3">
    <source>
        <dbReference type="ARBA" id="ARBA00029814"/>
    </source>
</evidence>
<dbReference type="GO" id="GO:0016874">
    <property type="term" value="F:ligase activity"/>
    <property type="evidence" value="ECO:0007669"/>
    <property type="project" value="UniProtKB-KW"/>
</dbReference>
<gene>
    <name evidence="7" type="ORF">SCF082_LOCUS15205</name>
</gene>
<dbReference type="InterPro" id="IPR014729">
    <property type="entry name" value="Rossmann-like_a/b/a_fold"/>
</dbReference>
<evidence type="ECO:0000256" key="1">
    <source>
        <dbReference type="ARBA" id="ARBA00012089"/>
    </source>
</evidence>
<dbReference type="EC" id="6.3.1.14" evidence="1"/>
<sequence length="851" mass="92334">MRVVGLVSGGKDSIWNLHYCHHLKHEICCLAHLAPPEGVLEMDSYMYQTVGSELVTSIAEAMGLPLVRRCIAGAPKRLDSAEYAPEEGDEVEDLTLLLQDVLQAFPGVEAVSCGAILSDYQRCRVEHVCGRLKLKVLAFLWRQEQPLLLRQMIAGGLDARIVKVACMGLDQRHIGRSILESNFAAHLFGLGQKWGVHVCGEGGEYESAVFDAPLYRERLALPEGAWEAISHPSGDADDVALMAIREVPKREEKEDVPSEPQFEDYTGSHLKYYRETYPPMTRERIDELISPQDSSCWQRCSSTAAEIGHQGGAGASDAGGAGGAALRSLRSGAAASSAPGALWATSSLDVRAMQLGSSWESAAAECDALLMAIAEWLALKSRHLKDVAFAEVQVRDLSCFEEVNAAYAKHFVENPPARVCIETPLPPGVQVRLRLLLRPHEGASARDALRVQSISTWAMACIGPYSQAQRLAPDLMCSSGVLGLVPHSMALPKVEDLTQAQAELWLLMRSLLAVLQVMGSGFQEVSLAQVYVTAGVGLEICQEVLAYFRQTAPELMPLISFAEVPRLPKGGCVEITVMCSSDSLGIRIAEASAERPSQLPALAQQLRCMLEREAQDIGGSLAALQVQFCPADAESAIQDAMQAIAATDGPALQLADGHDDRCDSVHDQEMVEFGNLTGDNFDDFVPCCLVKGVCKNFDAGTPDVELVKLEDPGKVTWEEETQCCCSNTAAEAMAKDDLGLEKCPNPHSIGSILNPFKRDINKEMSFGAPFVQLSKKHCFIGKGTQGVTYGKKKTIGQKIGSAFSKVKAKIDDVKPIFLWTATPMYNPNTGGYVMVKNLHITSNKALRNKYG</sequence>